<dbReference type="InterPro" id="IPR001647">
    <property type="entry name" value="HTH_TetR"/>
</dbReference>
<feature type="domain" description="HTH tetR-type" evidence="3">
    <location>
        <begin position="1"/>
        <end position="61"/>
    </location>
</feature>
<evidence type="ECO:0000256" key="1">
    <source>
        <dbReference type="ARBA" id="ARBA00023125"/>
    </source>
</evidence>
<evidence type="ECO:0000313" key="5">
    <source>
        <dbReference type="Proteomes" id="UP000033434"/>
    </source>
</evidence>
<evidence type="ECO:0000313" key="4">
    <source>
        <dbReference type="EMBL" id="KKE82540.1"/>
    </source>
</evidence>
<organism evidence="4 5">
    <name type="scientific">Pseudoalteromonas luteoviolacea S4054</name>
    <dbReference type="NCBI Taxonomy" id="1129367"/>
    <lineage>
        <taxon>Bacteria</taxon>
        <taxon>Pseudomonadati</taxon>
        <taxon>Pseudomonadota</taxon>
        <taxon>Gammaproteobacteria</taxon>
        <taxon>Alteromonadales</taxon>
        <taxon>Pseudoalteromonadaceae</taxon>
        <taxon>Pseudoalteromonas</taxon>
    </lineage>
</organism>
<protein>
    <recommendedName>
        <fullName evidence="3">HTH tetR-type domain-containing protein</fullName>
    </recommendedName>
</protein>
<gene>
    <name evidence="4" type="ORF">N479_18200</name>
</gene>
<dbReference type="EMBL" id="AUXW01000162">
    <property type="protein sequence ID" value="KKE82540.1"/>
    <property type="molecule type" value="Genomic_DNA"/>
</dbReference>
<dbReference type="InterPro" id="IPR036271">
    <property type="entry name" value="Tet_transcr_reg_TetR-rel_C_sf"/>
</dbReference>
<dbReference type="InterPro" id="IPR050109">
    <property type="entry name" value="HTH-type_TetR-like_transc_reg"/>
</dbReference>
<evidence type="ECO:0000256" key="2">
    <source>
        <dbReference type="PROSITE-ProRule" id="PRU00335"/>
    </source>
</evidence>
<sequence>MDIEQHILDVAETLFNQHGFNMVGVDLIRDEAKVSKTTLYRRFGDKLGLIEAVLLRRHRRFEQALSAVLDDKMTPHDRLSAILAWHFEWFNSSHFQGCMFMHAQSEFKQTKQKPSKIAMTHKAWLLSLLVRAIGDEQQYASKHAEILLTFFEGLIVRAEFGCIMEDKQFYQSACLKLLPQ</sequence>
<dbReference type="SUPFAM" id="SSF48498">
    <property type="entry name" value="Tetracyclin repressor-like, C-terminal domain"/>
    <property type="match status" value="1"/>
</dbReference>
<dbReference type="GO" id="GO:0000976">
    <property type="term" value="F:transcription cis-regulatory region binding"/>
    <property type="evidence" value="ECO:0007669"/>
    <property type="project" value="TreeGrafter"/>
</dbReference>
<accession>A0A0F6A8N9</accession>
<name>A0A0F6A8N9_9GAMM</name>
<dbReference type="InterPro" id="IPR009057">
    <property type="entry name" value="Homeodomain-like_sf"/>
</dbReference>
<comment type="caution">
    <text evidence="4">The sequence shown here is derived from an EMBL/GenBank/DDBJ whole genome shotgun (WGS) entry which is preliminary data.</text>
</comment>
<dbReference type="SUPFAM" id="SSF46689">
    <property type="entry name" value="Homeodomain-like"/>
    <property type="match status" value="1"/>
</dbReference>
<dbReference type="Pfam" id="PF00440">
    <property type="entry name" value="TetR_N"/>
    <property type="match status" value="1"/>
</dbReference>
<dbReference type="PANTHER" id="PTHR30055">
    <property type="entry name" value="HTH-TYPE TRANSCRIPTIONAL REGULATOR RUTR"/>
    <property type="match status" value="1"/>
</dbReference>
<proteinExistence type="predicted"/>
<dbReference type="PRINTS" id="PR00455">
    <property type="entry name" value="HTHTETR"/>
</dbReference>
<dbReference type="RefSeq" id="WP_046357103.1">
    <property type="nucleotide sequence ID" value="NZ_AUXW01000162.1"/>
</dbReference>
<evidence type="ECO:0000259" key="3">
    <source>
        <dbReference type="PROSITE" id="PS50977"/>
    </source>
</evidence>
<dbReference type="AlphaFoldDB" id="A0A0F6A8N9"/>
<dbReference type="Gene3D" id="1.10.357.10">
    <property type="entry name" value="Tetracycline Repressor, domain 2"/>
    <property type="match status" value="1"/>
</dbReference>
<keyword evidence="1 2" id="KW-0238">DNA-binding</keyword>
<dbReference type="PANTHER" id="PTHR30055:SF200">
    <property type="entry name" value="HTH-TYPE TRANSCRIPTIONAL REPRESSOR BDCR"/>
    <property type="match status" value="1"/>
</dbReference>
<reference evidence="4 5" key="1">
    <citation type="journal article" date="2015" name="BMC Genomics">
        <title>Genome mining reveals unlocked bioactive potential of marine Gram-negative bacteria.</title>
        <authorList>
            <person name="Machado H."/>
            <person name="Sonnenschein E.C."/>
            <person name="Melchiorsen J."/>
            <person name="Gram L."/>
        </authorList>
    </citation>
    <scope>NUCLEOTIDE SEQUENCE [LARGE SCALE GENOMIC DNA]</scope>
    <source>
        <strain evidence="4 5">S4054</strain>
    </source>
</reference>
<dbReference type="GO" id="GO:0003700">
    <property type="term" value="F:DNA-binding transcription factor activity"/>
    <property type="evidence" value="ECO:0007669"/>
    <property type="project" value="TreeGrafter"/>
</dbReference>
<feature type="DNA-binding region" description="H-T-H motif" evidence="2">
    <location>
        <begin position="24"/>
        <end position="43"/>
    </location>
</feature>
<dbReference type="Proteomes" id="UP000033434">
    <property type="component" value="Unassembled WGS sequence"/>
</dbReference>
<dbReference type="PROSITE" id="PS50977">
    <property type="entry name" value="HTH_TETR_2"/>
    <property type="match status" value="1"/>
</dbReference>
<dbReference type="PATRIC" id="fig|1129367.4.peg.3627"/>